<evidence type="ECO:0000313" key="2">
    <source>
        <dbReference type="Proteomes" id="UP000183417"/>
    </source>
</evidence>
<dbReference type="Proteomes" id="UP000183417">
    <property type="component" value="Unassembled WGS sequence"/>
</dbReference>
<reference evidence="1 2" key="1">
    <citation type="submission" date="2016-10" db="EMBL/GenBank/DDBJ databases">
        <authorList>
            <person name="de Groot N.N."/>
        </authorList>
    </citation>
    <scope>NUCLEOTIDE SEQUENCE [LARGE SCALE GENOMIC DNA]</scope>
    <source>
        <strain evidence="1 2">LMG 24775</strain>
    </source>
</reference>
<dbReference type="RefSeq" id="WP_143044629.1">
    <property type="nucleotide sequence ID" value="NZ_CP141274.1"/>
</dbReference>
<proteinExistence type="predicted"/>
<dbReference type="AlphaFoldDB" id="A0A1H3SD97"/>
<evidence type="ECO:0000313" key="1">
    <source>
        <dbReference type="EMBL" id="SDZ35688.1"/>
    </source>
</evidence>
<protein>
    <submittedName>
        <fullName evidence="1">Uncharacterized protein</fullName>
    </submittedName>
</protein>
<dbReference type="GeneID" id="94692200"/>
<gene>
    <name evidence="1" type="ORF">SAMN05421547_11973</name>
</gene>
<name>A0A1H3SD97_9BURK</name>
<organism evidence="1 2">
    <name type="scientific">Delftia lacustris</name>
    <dbReference type="NCBI Taxonomy" id="558537"/>
    <lineage>
        <taxon>Bacteria</taxon>
        <taxon>Pseudomonadati</taxon>
        <taxon>Pseudomonadota</taxon>
        <taxon>Betaproteobacteria</taxon>
        <taxon>Burkholderiales</taxon>
        <taxon>Comamonadaceae</taxon>
        <taxon>Delftia</taxon>
    </lineage>
</organism>
<dbReference type="EMBL" id="FNPE01000019">
    <property type="protein sequence ID" value="SDZ35688.1"/>
    <property type="molecule type" value="Genomic_DNA"/>
</dbReference>
<sequence>MTTITDFPADVQEILIFMRDNKFLRTIYKGSDKNTEIVTNIHRALEIYTDQDIKKPYYFLQDIFSSAQKKIEIPPPPNYLEKFAIHRDSENYYEKIINNNKHLIIELGIDDDDYEFLMNIFYEDLVFCAKSRLFSEEKIDFFERVFKIYKSSGFPCGWKGSSNPNKGSFVVYSKN</sequence>
<accession>A0A1H3SD97</accession>